<dbReference type="Pfam" id="PF13007">
    <property type="entry name" value="LZ_Tnp_IS66"/>
    <property type="match status" value="1"/>
</dbReference>
<accession>A0A0W0W519</accession>
<evidence type="ECO:0000259" key="1">
    <source>
        <dbReference type="Pfam" id="PF03050"/>
    </source>
</evidence>
<evidence type="ECO:0000313" key="5">
    <source>
        <dbReference type="Proteomes" id="UP000054908"/>
    </source>
</evidence>
<dbReference type="PANTHER" id="PTHR33678:SF1">
    <property type="entry name" value="BLL1576 PROTEIN"/>
    <property type="match status" value="1"/>
</dbReference>
<dbReference type="EMBL" id="LNYL01000031">
    <property type="protein sequence ID" value="KTD27493.1"/>
    <property type="molecule type" value="Genomic_DNA"/>
</dbReference>
<dbReference type="PANTHER" id="PTHR33678">
    <property type="entry name" value="BLL1576 PROTEIN"/>
    <property type="match status" value="1"/>
</dbReference>
<dbReference type="RefSeq" id="WP_058451985.1">
    <property type="nucleotide sequence ID" value="NZ_UHIB01000001.1"/>
</dbReference>
<organism evidence="4 5">
    <name type="scientific">Legionella maceachernii</name>
    <dbReference type="NCBI Taxonomy" id="466"/>
    <lineage>
        <taxon>Bacteria</taxon>
        <taxon>Pseudomonadati</taxon>
        <taxon>Pseudomonadota</taxon>
        <taxon>Gammaproteobacteria</taxon>
        <taxon>Legionellales</taxon>
        <taxon>Legionellaceae</taxon>
        <taxon>Legionella</taxon>
    </lineage>
</organism>
<dbReference type="InterPro" id="IPR024463">
    <property type="entry name" value="Transposase_TnpC_homeodom"/>
</dbReference>
<dbReference type="Pfam" id="PF03050">
    <property type="entry name" value="DDE_Tnp_IS66"/>
    <property type="match status" value="1"/>
</dbReference>
<sequence>MALISQQENTIVQQKLSIENLQHQLHLFRAARYGRKSEKGVVNEQLVLQFDEAAAVLEIEETKTKPQTETIIYTRNKKGTGRKALPKSLPYMENVYDLTDEEKQCACGCQLTHISDEITEQLDVVPQMTFRVVHIRKKYACKACEETIRLAKFPKQPIDKAIASAGLLAAVIDSKFNRHMPLYRQEAMFHEAGLSVTRGTLSNWLIHSAKLLTPLVKLLEATIQDYDVAYVDELCRGQKITLPPLTSN</sequence>
<dbReference type="STRING" id="466.Lmac_1194"/>
<proteinExistence type="predicted"/>
<dbReference type="InterPro" id="IPR004291">
    <property type="entry name" value="Transposase_IS66_central"/>
</dbReference>
<dbReference type="InterPro" id="IPR052344">
    <property type="entry name" value="Transposase-related"/>
</dbReference>
<protein>
    <submittedName>
        <fullName evidence="4">Transposase IS66 family protein</fullName>
    </submittedName>
</protein>
<reference evidence="4 5" key="1">
    <citation type="submission" date="2015-11" db="EMBL/GenBank/DDBJ databases">
        <title>Genomic analysis of 38 Legionella species identifies large and diverse effector repertoires.</title>
        <authorList>
            <person name="Burstein D."/>
            <person name="Amaro F."/>
            <person name="Zusman T."/>
            <person name="Lifshitz Z."/>
            <person name="Cohen O."/>
            <person name="Gilbert J.A."/>
            <person name="Pupko T."/>
            <person name="Shuman H.A."/>
            <person name="Segal G."/>
        </authorList>
    </citation>
    <scope>NUCLEOTIDE SEQUENCE [LARGE SCALE GENOMIC DNA]</scope>
    <source>
        <strain evidence="4 5">PX-1-G2-E2</strain>
    </source>
</reference>
<evidence type="ECO:0000313" key="4">
    <source>
        <dbReference type="EMBL" id="KTD27493.1"/>
    </source>
</evidence>
<comment type="caution">
    <text evidence="4">The sequence shown here is derived from an EMBL/GenBank/DDBJ whole genome shotgun (WGS) entry which is preliminary data.</text>
</comment>
<dbReference type="AlphaFoldDB" id="A0A0W0W519"/>
<keyword evidence="5" id="KW-1185">Reference proteome</keyword>
<feature type="domain" description="Transposase TnpC homeodomain" evidence="3">
    <location>
        <begin position="21"/>
        <end position="90"/>
    </location>
</feature>
<feature type="domain" description="Transposase IS66 central" evidence="1">
    <location>
        <begin position="161"/>
        <end position="233"/>
    </location>
</feature>
<feature type="domain" description="Transposase IS66 zinc-finger binding" evidence="2">
    <location>
        <begin position="102"/>
        <end position="145"/>
    </location>
</feature>
<dbReference type="Proteomes" id="UP000054908">
    <property type="component" value="Unassembled WGS sequence"/>
</dbReference>
<dbReference type="Pfam" id="PF13005">
    <property type="entry name" value="zf-IS66"/>
    <property type="match status" value="1"/>
</dbReference>
<dbReference type="PATRIC" id="fig|466.6.peg.1268"/>
<dbReference type="InterPro" id="IPR024474">
    <property type="entry name" value="Znf_dom_IS66"/>
</dbReference>
<gene>
    <name evidence="4" type="ORF">Lmac_1194</name>
</gene>
<evidence type="ECO:0000259" key="3">
    <source>
        <dbReference type="Pfam" id="PF13007"/>
    </source>
</evidence>
<name>A0A0W0W519_9GAMM</name>
<evidence type="ECO:0000259" key="2">
    <source>
        <dbReference type="Pfam" id="PF13005"/>
    </source>
</evidence>